<protein>
    <submittedName>
        <fullName evidence="2">Uncharacterized protein</fullName>
    </submittedName>
</protein>
<dbReference type="STRING" id="69960.SAMN05421720_11817"/>
<proteinExistence type="predicted"/>
<name>A0A1G7H6F5_9PROT</name>
<dbReference type="Proteomes" id="UP000199412">
    <property type="component" value="Unassembled WGS sequence"/>
</dbReference>
<dbReference type="EMBL" id="FNAP01000018">
    <property type="protein sequence ID" value="SDE95844.1"/>
    <property type="molecule type" value="Genomic_DNA"/>
</dbReference>
<reference evidence="2 3" key="1">
    <citation type="submission" date="2016-10" db="EMBL/GenBank/DDBJ databases">
        <authorList>
            <person name="de Groot N.N."/>
        </authorList>
    </citation>
    <scope>NUCLEOTIDE SEQUENCE [LARGE SCALE GENOMIC DNA]</scope>
    <source>
        <strain evidence="2 3">ATCC 700224</strain>
    </source>
</reference>
<keyword evidence="1" id="KW-0472">Membrane</keyword>
<keyword evidence="1" id="KW-1133">Transmembrane helix</keyword>
<feature type="transmembrane region" description="Helical" evidence="1">
    <location>
        <begin position="400"/>
        <end position="422"/>
    </location>
</feature>
<evidence type="ECO:0000313" key="3">
    <source>
        <dbReference type="Proteomes" id="UP000199412"/>
    </source>
</evidence>
<feature type="transmembrane region" description="Helical" evidence="1">
    <location>
        <begin position="6"/>
        <end position="24"/>
    </location>
</feature>
<organism evidence="2 3">
    <name type="scientific">Rhodospira trueperi</name>
    <dbReference type="NCBI Taxonomy" id="69960"/>
    <lineage>
        <taxon>Bacteria</taxon>
        <taxon>Pseudomonadati</taxon>
        <taxon>Pseudomonadota</taxon>
        <taxon>Alphaproteobacteria</taxon>
        <taxon>Rhodospirillales</taxon>
        <taxon>Rhodospirillaceae</taxon>
        <taxon>Rhodospira</taxon>
    </lineage>
</organism>
<feature type="transmembrane region" description="Helical" evidence="1">
    <location>
        <begin position="428"/>
        <end position="452"/>
    </location>
</feature>
<evidence type="ECO:0000256" key="1">
    <source>
        <dbReference type="SAM" id="Phobius"/>
    </source>
</evidence>
<keyword evidence="3" id="KW-1185">Reference proteome</keyword>
<feature type="transmembrane region" description="Helical" evidence="1">
    <location>
        <begin position="56"/>
        <end position="82"/>
    </location>
</feature>
<evidence type="ECO:0000313" key="2">
    <source>
        <dbReference type="EMBL" id="SDE95844.1"/>
    </source>
</evidence>
<sequence>MQFDALWTLALGWLILAIASYDRVRLPARKKGESGDIYDQAIPIYLKDAKIMVKAYVTYILVISLIYVLGCILVQVIIGAAIGQQDRFGGLEFGPPTSVSQMGTFLGFILAPFADMDASVPPLVALTLLGAGTNFPLLSEGDHVSRRLAHRSVGLPQSVERMTAAIKAHPFWMEPNCEDVRKWVLDRYGIKVEAFSDLSAQRKHKIFGLLLLHDILDDRGGRVQSDLDMTAKVDLAPLWSDVDFYVTHRVKLLAMSPHKLDDLLERDLDTNLEKASFLIALCWQRTRSVSGMIDPGRMPSVLGFLRKTPIALEMPVSFVLVLSLAVGLVAMFSAFIAGMIVGQHDPTTLLPTAANETIMWGLGGALLYATALSSILWMAPSNVIYAKPDTQPRIEDTARVFLYGMAGSIIGLYCLDIASQIVKGTIAILPSVTFFALLIFTFFGGLAGLVLLAARPKQKPCTSSVLSYLGRSFLFFSASGLLFMFFFVSLTGMTKADGSIDVLFIIVSSIVIGLQGVTLTAGLLFFNWENCECFAEGTPSEGTPSIDGTVTP</sequence>
<gene>
    <name evidence="2" type="ORF">SAMN05421720_11817</name>
</gene>
<feature type="transmembrane region" description="Helical" evidence="1">
    <location>
        <begin position="502"/>
        <end position="526"/>
    </location>
</feature>
<dbReference type="AlphaFoldDB" id="A0A1G7H6F5"/>
<feature type="transmembrane region" description="Helical" evidence="1">
    <location>
        <begin position="358"/>
        <end position="379"/>
    </location>
</feature>
<dbReference type="RefSeq" id="WP_092787892.1">
    <property type="nucleotide sequence ID" value="NZ_FNAP01000018.1"/>
</dbReference>
<feature type="transmembrane region" description="Helical" evidence="1">
    <location>
        <begin position="316"/>
        <end position="338"/>
    </location>
</feature>
<accession>A0A1G7H6F5</accession>
<feature type="transmembrane region" description="Helical" evidence="1">
    <location>
        <begin position="473"/>
        <end position="490"/>
    </location>
</feature>
<keyword evidence="1" id="KW-0812">Transmembrane</keyword>